<dbReference type="EMBL" id="CP159534">
    <property type="protein sequence ID" value="XCJ71804.1"/>
    <property type="molecule type" value="Genomic_DNA"/>
</dbReference>
<dbReference type="PANTHER" id="PTHR33392">
    <property type="entry name" value="POLYISOPRENYL-TEICHOIC ACID--PEPTIDOGLYCAN TEICHOIC ACID TRANSFERASE TAGU"/>
    <property type="match status" value="1"/>
</dbReference>
<gene>
    <name evidence="3" type="ORF">ABII15_18325</name>
</gene>
<comment type="similarity">
    <text evidence="1">Belongs to the LytR/CpsA/Psr (LCP) family.</text>
</comment>
<accession>A0AAU8IUS1</accession>
<sequence>MAFRDLLPARRWVRRTLLVLVLLLTAAAGAGAWAYARLDGNIRTDEATDRALDADHHRRPAALRAGAQNILVMGSDIEATKDSQRSDTTMLLHLSADRKRAALVSVPRDLMVDIPDCELPDGERSEPEYAQFNWAFERGGAACAIRTFEDLTGVRVDHHMVVDFTGFEKVVDALGGVDVKVPQRMRVPGGKVVLDEGEQHLTGEQALVFVRGRTGVGDGSDLQRIERQKEFVRLLLGQVRRAGLLDHTSRLYPVLDAATSSVTADRGLDSLGELYGLAEAAGQVPAARTAIVTVPSVEHPDYWGRYMPVEDQSEALFEALREDEELPAHLYNAYDPDNDEL</sequence>
<dbReference type="NCBIfam" id="TIGR00350">
    <property type="entry name" value="lytR_cpsA_psr"/>
    <property type="match status" value="1"/>
</dbReference>
<protein>
    <submittedName>
        <fullName evidence="3">LCP family protein</fullName>
    </submittedName>
</protein>
<dbReference type="InterPro" id="IPR050922">
    <property type="entry name" value="LytR/CpsA/Psr_CW_biosynth"/>
</dbReference>
<dbReference type="RefSeq" id="WP_353943404.1">
    <property type="nucleotide sequence ID" value="NZ_CP159534.1"/>
</dbReference>
<evidence type="ECO:0000256" key="1">
    <source>
        <dbReference type="ARBA" id="ARBA00006068"/>
    </source>
</evidence>
<reference evidence="3" key="1">
    <citation type="submission" date="2024-06" db="EMBL/GenBank/DDBJ databases">
        <title>Streptomyces sp. strain HUAS MG91 genome sequences.</title>
        <authorList>
            <person name="Mo P."/>
        </authorList>
    </citation>
    <scope>NUCLEOTIDE SEQUENCE</scope>
    <source>
        <strain evidence="3">HUAS MG91</strain>
    </source>
</reference>
<dbReference type="Pfam" id="PF03816">
    <property type="entry name" value="LytR_cpsA_psr"/>
    <property type="match status" value="1"/>
</dbReference>
<dbReference type="PANTHER" id="PTHR33392:SF6">
    <property type="entry name" value="POLYISOPRENYL-TEICHOIC ACID--PEPTIDOGLYCAN TEICHOIC ACID TRANSFERASE TAGU"/>
    <property type="match status" value="1"/>
</dbReference>
<name>A0AAU8IUS1_9ACTN</name>
<feature type="domain" description="Cell envelope-related transcriptional attenuator" evidence="2">
    <location>
        <begin position="85"/>
        <end position="239"/>
    </location>
</feature>
<dbReference type="Gene3D" id="3.40.630.190">
    <property type="entry name" value="LCP protein"/>
    <property type="match status" value="1"/>
</dbReference>
<evidence type="ECO:0000259" key="2">
    <source>
        <dbReference type="Pfam" id="PF03816"/>
    </source>
</evidence>
<evidence type="ECO:0000313" key="3">
    <source>
        <dbReference type="EMBL" id="XCJ71804.1"/>
    </source>
</evidence>
<dbReference type="AlphaFoldDB" id="A0AAU8IUS1"/>
<dbReference type="InterPro" id="IPR004474">
    <property type="entry name" value="LytR_CpsA_psr"/>
</dbReference>
<dbReference type="KEGG" id="stac:ABII15_18325"/>
<proteinExistence type="inferred from homology"/>
<organism evidence="3">
    <name type="scientific">Streptomyces tabacisoli</name>
    <dbReference type="NCBI Taxonomy" id="3156398"/>
    <lineage>
        <taxon>Bacteria</taxon>
        <taxon>Bacillati</taxon>
        <taxon>Actinomycetota</taxon>
        <taxon>Actinomycetes</taxon>
        <taxon>Kitasatosporales</taxon>
        <taxon>Streptomycetaceae</taxon>
        <taxon>Streptomyces</taxon>
    </lineage>
</organism>